<feature type="binding site" evidence="9">
    <location>
        <position position="265"/>
    </location>
    <ligand>
        <name>substrate</name>
    </ligand>
</feature>
<comment type="function">
    <text evidence="9">Catalyzes the transfer of the alpha-amino group from S-adenosyl-L-methionine (SAM) to 7-keto-8-aminopelargonic acid (KAPA) to form 7,8-diaminopelargonic acid (DAPA). It is the only aminotransferase known to utilize SAM as an amino donor.</text>
</comment>
<dbReference type="OrthoDB" id="9807885at2"/>
<dbReference type="GO" id="GO:0005737">
    <property type="term" value="C:cytoplasm"/>
    <property type="evidence" value="ECO:0007669"/>
    <property type="project" value="UniProtKB-SubCell"/>
</dbReference>
<evidence type="ECO:0000256" key="4">
    <source>
        <dbReference type="ARBA" id="ARBA00022679"/>
    </source>
</evidence>
<proteinExistence type="inferred from homology"/>
<dbReference type="PANTHER" id="PTHR42684:SF3">
    <property type="entry name" value="ADENOSYLMETHIONINE-8-AMINO-7-OXONONANOATE AMINOTRANSFERASE"/>
    <property type="match status" value="1"/>
</dbReference>
<feature type="binding site" evidence="9">
    <location>
        <position position="236"/>
    </location>
    <ligand>
        <name>pyridoxal 5'-phosphate</name>
        <dbReference type="ChEBI" id="CHEBI:597326"/>
    </ligand>
</feature>
<evidence type="ECO:0000256" key="5">
    <source>
        <dbReference type="ARBA" id="ARBA00022691"/>
    </source>
</evidence>
<dbReference type="EMBL" id="QOVN01000001">
    <property type="protein sequence ID" value="RXG31288.1"/>
    <property type="molecule type" value="Genomic_DNA"/>
</dbReference>
<dbReference type="EC" id="2.6.1.62" evidence="9"/>
<reference evidence="11" key="1">
    <citation type="submission" date="2016-11" db="EMBL/GenBank/DDBJ databases">
        <authorList>
            <person name="Jaros S."/>
            <person name="Januszkiewicz K."/>
            <person name="Wedrychowicz H."/>
        </authorList>
    </citation>
    <scope>NUCLEOTIDE SEQUENCE [LARGE SCALE GENOMIC DNA]</scope>
    <source>
        <strain evidence="11">DSM 19859</strain>
    </source>
</reference>
<evidence type="ECO:0000256" key="2">
    <source>
        <dbReference type="ARBA" id="ARBA00005063"/>
    </source>
</evidence>
<evidence type="ECO:0000256" key="6">
    <source>
        <dbReference type="ARBA" id="ARBA00022756"/>
    </source>
</evidence>
<dbReference type="UniPathway" id="UPA00078">
    <property type="reaction ID" value="UER00160"/>
</dbReference>
<keyword evidence="3 9" id="KW-0032">Aminotransferase</keyword>
<keyword evidence="7 9" id="KW-0663">Pyridoxal phosphate</keyword>
<comment type="cofactor">
    <cofactor evidence="1 9">
        <name>pyridoxal 5'-phosphate</name>
        <dbReference type="ChEBI" id="CHEBI:597326"/>
    </cofactor>
</comment>
<dbReference type="GO" id="GO:0030170">
    <property type="term" value="F:pyridoxal phosphate binding"/>
    <property type="evidence" value="ECO:0007669"/>
    <property type="project" value="UniProtKB-UniRule"/>
</dbReference>
<protein>
    <recommendedName>
        <fullName evidence="9">Adenosylmethionine-8-amino-7-oxononanoate aminotransferase</fullName>
        <ecNumber evidence="9">2.6.1.62</ecNumber>
    </recommendedName>
    <alternativeName>
        <fullName evidence="9">7,8-diamino-pelargonic acid aminotransferase</fullName>
        <shortName evidence="9">DAPA AT</shortName>
        <shortName evidence="9">DAPA aminotransferase</shortName>
    </alternativeName>
    <alternativeName>
        <fullName evidence="9">7,8-diaminononanoate synthase</fullName>
        <shortName evidence="9">DANS</shortName>
    </alternativeName>
    <alternativeName>
        <fullName evidence="9">Diaminopelargonic acid synthase</fullName>
    </alternativeName>
</protein>
<dbReference type="HAMAP" id="MF_00834">
    <property type="entry name" value="BioA"/>
    <property type="match status" value="1"/>
</dbReference>
<comment type="similarity">
    <text evidence="9">Belongs to the class-III pyridoxal-phosphate-dependent aminotransferase family. BioA subfamily.</text>
</comment>
<dbReference type="Proteomes" id="UP000290037">
    <property type="component" value="Unassembled WGS sequence"/>
</dbReference>
<dbReference type="GO" id="GO:0004141">
    <property type="term" value="F:dethiobiotin synthase activity"/>
    <property type="evidence" value="ECO:0007669"/>
    <property type="project" value="TreeGrafter"/>
</dbReference>
<dbReference type="GO" id="GO:0051537">
    <property type="term" value="F:2 iron, 2 sulfur cluster binding"/>
    <property type="evidence" value="ECO:0007669"/>
    <property type="project" value="UniProtKB-KW"/>
</dbReference>
<dbReference type="NCBIfam" id="TIGR00508">
    <property type="entry name" value="bioA"/>
    <property type="match status" value="1"/>
</dbReference>
<dbReference type="AlphaFoldDB" id="A0A1M5WBI8"/>
<feature type="modified residue" description="N6-(pyridoxal phosphate)lysine" evidence="9">
    <location>
        <position position="265"/>
    </location>
</feature>
<dbReference type="InterPro" id="IPR005814">
    <property type="entry name" value="Aminotrans_3"/>
</dbReference>
<feature type="binding site" evidence="9">
    <location>
        <position position="388"/>
    </location>
    <ligand>
        <name>substrate</name>
    </ligand>
</feature>
<reference evidence="12" key="2">
    <citation type="submission" date="2016-11" db="EMBL/GenBank/DDBJ databases">
        <authorList>
            <person name="Varghese N."/>
            <person name="Submissions S."/>
        </authorList>
    </citation>
    <scope>NUCLEOTIDE SEQUENCE [LARGE SCALE GENOMIC DNA]</scope>
    <source>
        <strain evidence="12">DSM 19859</strain>
    </source>
</reference>
<dbReference type="InterPro" id="IPR015421">
    <property type="entry name" value="PyrdxlP-dep_Trfase_major"/>
</dbReference>
<dbReference type="RefSeq" id="WP_072981198.1">
    <property type="nucleotide sequence ID" value="NZ_FQXT01000002.1"/>
</dbReference>
<keyword evidence="4 9" id="KW-0808">Transferase</keyword>
<dbReference type="Pfam" id="PF00202">
    <property type="entry name" value="Aminotran_3"/>
    <property type="match status" value="1"/>
</dbReference>
<feature type="binding site" evidence="9">
    <location>
        <begin position="300"/>
        <end position="301"/>
    </location>
    <ligand>
        <name>pyridoxal 5'-phosphate</name>
        <dbReference type="ChEBI" id="CHEBI:597326"/>
    </ligand>
</feature>
<feature type="binding site" evidence="9">
    <location>
        <position position="50"/>
    </location>
    <ligand>
        <name>substrate</name>
    </ligand>
</feature>
<dbReference type="InterPro" id="IPR015424">
    <property type="entry name" value="PyrdxlP-dep_Trfase"/>
</dbReference>
<evidence type="ECO:0000256" key="1">
    <source>
        <dbReference type="ARBA" id="ARBA00001933"/>
    </source>
</evidence>
<name>A0A1M5WBI8_9FLAO</name>
<feature type="site" description="Participates in the substrate recognition with KAPA and in a stacking interaction with the adenine ring of SAM" evidence="9">
    <location>
        <position position="15"/>
    </location>
</feature>
<evidence type="ECO:0000313" key="11">
    <source>
        <dbReference type="EMBL" id="SHH84831.1"/>
    </source>
</evidence>
<dbReference type="EMBL" id="FQXT01000002">
    <property type="protein sequence ID" value="SHH84831.1"/>
    <property type="molecule type" value="Genomic_DNA"/>
</dbReference>
<evidence type="ECO:0000313" key="13">
    <source>
        <dbReference type="Proteomes" id="UP000290037"/>
    </source>
</evidence>
<dbReference type="Gene3D" id="3.40.640.10">
    <property type="entry name" value="Type I PLP-dependent aspartate aminotransferase-like (Major domain)"/>
    <property type="match status" value="1"/>
</dbReference>
<evidence type="ECO:0000256" key="8">
    <source>
        <dbReference type="ARBA" id="ARBA00048449"/>
    </source>
</evidence>
<evidence type="ECO:0000256" key="9">
    <source>
        <dbReference type="HAMAP-Rule" id="MF_00834"/>
    </source>
</evidence>
<evidence type="ECO:0000256" key="3">
    <source>
        <dbReference type="ARBA" id="ARBA00022576"/>
    </source>
</evidence>
<organism evidence="11 12">
    <name type="scientific">Leeuwenhoekiella palythoae</name>
    <dbReference type="NCBI Taxonomy" id="573501"/>
    <lineage>
        <taxon>Bacteria</taxon>
        <taxon>Pseudomonadati</taxon>
        <taxon>Bacteroidota</taxon>
        <taxon>Flavobacteriia</taxon>
        <taxon>Flavobacteriales</taxon>
        <taxon>Flavobacteriaceae</taxon>
        <taxon>Leeuwenhoekiella</taxon>
    </lineage>
</organism>
<dbReference type="GO" id="GO:0004015">
    <property type="term" value="F:adenosylmethionine-8-amino-7-oxononanoate transaminase activity"/>
    <property type="evidence" value="ECO:0007669"/>
    <property type="project" value="UniProtKB-UniRule"/>
</dbReference>
<keyword evidence="9" id="KW-0963">Cytoplasm</keyword>
<dbReference type="Gene3D" id="3.90.1150.10">
    <property type="entry name" value="Aspartate Aminotransferase, domain 1"/>
    <property type="match status" value="1"/>
</dbReference>
<keyword evidence="13" id="KW-1185">Reference proteome</keyword>
<dbReference type="PANTHER" id="PTHR42684">
    <property type="entry name" value="ADENOSYLMETHIONINE-8-AMINO-7-OXONONANOATE AMINOTRANSFERASE"/>
    <property type="match status" value="1"/>
</dbReference>
<comment type="pathway">
    <text evidence="2 9">Cofactor biosynthesis; biotin biosynthesis; 7,8-diaminononanoate from 8-amino-7-oxononanoate (SAM route): step 1/1.</text>
</comment>
<dbReference type="PIRSF" id="PIRSF000521">
    <property type="entry name" value="Transaminase_4ab_Lys_Orn"/>
    <property type="match status" value="1"/>
</dbReference>
<dbReference type="InterPro" id="IPR005815">
    <property type="entry name" value="BioA"/>
</dbReference>
<comment type="subcellular location">
    <subcellularLocation>
        <location evidence="9">Cytoplasm</location>
    </subcellularLocation>
</comment>
<gene>
    <name evidence="9" type="primary">bioA</name>
    <name evidence="10" type="ORF">DSM01_429</name>
    <name evidence="11" type="ORF">SAMN04487999_1136</name>
</gene>
<comment type="caution">
    <text evidence="9">Lacks conserved residue(s) required for the propagation of feature annotation.</text>
</comment>
<dbReference type="InterPro" id="IPR015422">
    <property type="entry name" value="PyrdxlP-dep_Trfase_small"/>
</dbReference>
<feature type="binding site" evidence="9">
    <location>
        <begin position="110"/>
        <end position="111"/>
    </location>
    <ligand>
        <name>pyridoxal 5'-phosphate</name>
        <dbReference type="ChEBI" id="CHEBI:597326"/>
    </ligand>
</feature>
<evidence type="ECO:0000313" key="12">
    <source>
        <dbReference type="Proteomes" id="UP000184240"/>
    </source>
</evidence>
<dbReference type="STRING" id="573501.SAMN04487999_1136"/>
<keyword evidence="6 9" id="KW-0093">Biotin biosynthesis</keyword>
<dbReference type="CDD" id="cd00610">
    <property type="entry name" value="OAT_like"/>
    <property type="match status" value="1"/>
</dbReference>
<keyword evidence="5 9" id="KW-0949">S-adenosyl-L-methionine</keyword>
<dbReference type="Proteomes" id="UP000184240">
    <property type="component" value="Unassembled WGS sequence"/>
</dbReference>
<comment type="subunit">
    <text evidence="9">Homodimer.</text>
</comment>
<evidence type="ECO:0000313" key="10">
    <source>
        <dbReference type="EMBL" id="RXG31288.1"/>
    </source>
</evidence>
<comment type="catalytic activity">
    <reaction evidence="8 9">
        <text>(8S)-8-amino-7-oxononanoate + S-adenosyl-L-methionine = S-adenosyl-4-methylsulfanyl-2-oxobutanoate + (7R,8S)-7,8-diammoniononanoate</text>
        <dbReference type="Rhea" id="RHEA:16861"/>
        <dbReference type="ChEBI" id="CHEBI:16490"/>
        <dbReference type="ChEBI" id="CHEBI:59789"/>
        <dbReference type="ChEBI" id="CHEBI:149468"/>
        <dbReference type="ChEBI" id="CHEBI:149469"/>
        <dbReference type="EC" id="2.6.1.62"/>
    </reaction>
</comment>
<accession>A0A1M5WBI8</accession>
<sequence length="421" mass="47276">MNLTERDKQHIWHPLTQHKLHPEAKPIVKAKGALLYDEEGNTYVDAVSSWYTAMYGHCNDFIVERVHRQMQQLDQIIFSGFTHEPAIELSEKLMAILPENQQKLMFNDNGSTSTEIGIKMALQYHYNKGQTRKTLLAFEEGFHGDTFGAMSVSGLSIYNGPFEEFFIDVKRIPLPTAANQEELIKAIEAFHAETPLAGFIYEPLVQGAAGMKMYQAAHLESILQKCKELGIILIADEVMTGFGKTGSFFASDFIEVKPDVICLSKALTAGLVPMGVTTCTQAIFDAFYDDDIGKGLFHAHTYSANPIACATAIAALDLLQSEEIQQNIKQIQNWHAAFATEIEKHPKVHSTRQQGTIFALELDVPMERYGNLRYKIYERCMAEGVYLRPLGSTIYILAPFVTTQEQMQKVYAAIKKVLDSF</sequence>
<dbReference type="SUPFAM" id="SSF53383">
    <property type="entry name" value="PLP-dependent transferases"/>
    <property type="match status" value="1"/>
</dbReference>
<reference evidence="10 13" key="3">
    <citation type="submission" date="2018-07" db="EMBL/GenBank/DDBJ databases">
        <title>Leeuwenhoekiella genomics.</title>
        <authorList>
            <person name="Tahon G."/>
            <person name="Willems A."/>
        </authorList>
    </citation>
    <scope>NUCLEOTIDE SEQUENCE [LARGE SCALE GENOMIC DNA]</scope>
    <source>
        <strain evidence="10 13">LMG 24856</strain>
    </source>
</reference>
<dbReference type="GO" id="GO:0009102">
    <property type="term" value="P:biotin biosynthetic process"/>
    <property type="evidence" value="ECO:0007669"/>
    <property type="project" value="UniProtKB-UniRule"/>
</dbReference>
<evidence type="ECO:0000256" key="7">
    <source>
        <dbReference type="ARBA" id="ARBA00022898"/>
    </source>
</evidence>